<reference evidence="1 2" key="1">
    <citation type="submission" date="2018-11" db="EMBL/GenBank/DDBJ databases">
        <title>Pseudaminobacter arsenicus sp. nov., an arsenic-resistant bacterium isolated from arsenic-rich aquifers.</title>
        <authorList>
            <person name="Mu Y."/>
        </authorList>
    </citation>
    <scope>NUCLEOTIDE SEQUENCE [LARGE SCALE GENOMIC DNA]</scope>
    <source>
        <strain evidence="1 2">CB3</strain>
    </source>
</reference>
<dbReference type="RefSeq" id="WP_128624748.1">
    <property type="nucleotide sequence ID" value="NZ_ML133509.1"/>
</dbReference>
<name>A0A432V948_9HYPH</name>
<dbReference type="Proteomes" id="UP000281647">
    <property type="component" value="Unassembled WGS sequence"/>
</dbReference>
<dbReference type="EMBL" id="RKST01000005">
    <property type="protein sequence ID" value="RUM98681.1"/>
    <property type="molecule type" value="Genomic_DNA"/>
</dbReference>
<sequence>MTLHANTRIIIGLLAMGTFTTIAPAALGQSDPWRIVNGRDGAITASVVSIGTLSVGSSRVIEYHPTFTIGCRPTEGGSWSQSVQLRDPVAGDQSVDLSLRIDGSVVSEQWALGFQKRSFSREGKDGIARLLGARRLKIVWRFGFLAGNGEADFNLAGLRDAVARIGRMCGDELS</sequence>
<dbReference type="AlphaFoldDB" id="A0A432V948"/>
<evidence type="ECO:0000313" key="2">
    <source>
        <dbReference type="Proteomes" id="UP000281647"/>
    </source>
</evidence>
<comment type="caution">
    <text evidence="1">The sequence shown here is derived from an EMBL/GenBank/DDBJ whole genome shotgun (WGS) entry which is preliminary data.</text>
</comment>
<dbReference type="OrthoDB" id="8081662at2"/>
<protein>
    <submittedName>
        <fullName evidence="1">Uncharacterized protein</fullName>
    </submittedName>
</protein>
<evidence type="ECO:0000313" key="1">
    <source>
        <dbReference type="EMBL" id="RUM98681.1"/>
    </source>
</evidence>
<keyword evidence="2" id="KW-1185">Reference proteome</keyword>
<proteinExistence type="predicted"/>
<organism evidence="1 2">
    <name type="scientific">Borborobacter arsenicus</name>
    <dbReference type="NCBI Taxonomy" id="1851146"/>
    <lineage>
        <taxon>Bacteria</taxon>
        <taxon>Pseudomonadati</taxon>
        <taxon>Pseudomonadota</taxon>
        <taxon>Alphaproteobacteria</taxon>
        <taxon>Hyphomicrobiales</taxon>
        <taxon>Phyllobacteriaceae</taxon>
        <taxon>Borborobacter</taxon>
    </lineage>
</organism>
<accession>A0A432V948</accession>
<gene>
    <name evidence="1" type="ORF">EET67_06135</name>
</gene>